<evidence type="ECO:0000313" key="5">
    <source>
        <dbReference type="Proteomes" id="UP000298154"/>
    </source>
</evidence>
<dbReference type="InterPro" id="IPR034139">
    <property type="entry name" value="TOPRIM_OLD"/>
</dbReference>
<dbReference type="SUPFAM" id="SSF52540">
    <property type="entry name" value="P-loop containing nucleoside triphosphate hydrolases"/>
    <property type="match status" value="1"/>
</dbReference>
<dbReference type="EMBL" id="SOHK01000007">
    <property type="protein sequence ID" value="TFD67989.1"/>
    <property type="molecule type" value="Genomic_DNA"/>
</dbReference>
<keyword evidence="5" id="KW-1185">Reference proteome</keyword>
<gene>
    <name evidence="4" type="ORF">E3T47_05190</name>
</gene>
<evidence type="ECO:0000259" key="3">
    <source>
        <dbReference type="Pfam" id="PF20469"/>
    </source>
</evidence>
<reference evidence="4 5" key="1">
    <citation type="submission" date="2019-03" db="EMBL/GenBank/DDBJ databases">
        <title>Genomics of glacier-inhabiting Cryobacterium strains.</title>
        <authorList>
            <person name="Liu Q."/>
            <person name="Xin Y.-H."/>
        </authorList>
    </citation>
    <scope>NUCLEOTIDE SEQUENCE [LARGE SCALE GENOMIC DNA]</scope>
    <source>
        <strain evidence="4 5">Sr36</strain>
    </source>
</reference>
<keyword evidence="4" id="KW-0255">Endonuclease</keyword>
<keyword evidence="4" id="KW-0378">Hydrolase</keyword>
<feature type="domain" description="OLD protein-like TOPRIM" evidence="3">
    <location>
        <begin position="374"/>
        <end position="438"/>
    </location>
</feature>
<dbReference type="InterPro" id="IPR027417">
    <property type="entry name" value="P-loop_NTPase"/>
</dbReference>
<dbReference type="InterPro" id="IPR051396">
    <property type="entry name" value="Bact_Antivir_Def_Nuclease"/>
</dbReference>
<dbReference type="InterPro" id="IPR003959">
    <property type="entry name" value="ATPase_AAA_core"/>
</dbReference>
<name>A0A4R9AQZ8_9MICO</name>
<sequence length="535" mass="58998">MLEKLVVRNFLQFKSLDVAFDREMNIFVGNNDSGKSTVLQALEMVLTGRVSGKPIDGELSPFWFTQSVVAEYLAALQTGTSTPTPTILIEAYFRDDEALARLKGKNNSCADDSAGIRLTISLDSAYAEEYAAYIADPKVVRSVPIEFYRIDRRDFAGEATYGTRPLVTAAVIDASTLRLQSGTDYYLRKSISANLTPEARAKLSLEFRTHRDELLDAPAFVDANKLLSAERKTLSEKSLTLAADVSARASWETSIVPHLDSIPFSQVGQGEQSAFKILLALEKSGQDRHIVMVEEPENHLSHSNLNQLISLLQERSKGQQLILTTHSSFVLNKLGIDKLRLMSGGDVSSLDDLKADTKSYFLRLSGFDTLRMVLARAVILVEGPSDELIVQKAYWQKYDKSPLEDGVDVLSVQSLAFKRFLELGKELGCKVAVVTDLDDTDTDSKARKRFEDFEIAGTVKGFVGELEAGKTLEPQLISAAGLAALNAVFETSYDSEGGLLEHMTSHKTETALKIFEHSGILTMPKYIQDAIAFVK</sequence>
<organism evidence="4 5">
    <name type="scientific">Cryobacterium ruanii</name>
    <dbReference type="NCBI Taxonomy" id="1259197"/>
    <lineage>
        <taxon>Bacteria</taxon>
        <taxon>Bacillati</taxon>
        <taxon>Actinomycetota</taxon>
        <taxon>Actinomycetes</taxon>
        <taxon>Micrococcales</taxon>
        <taxon>Microbacteriaceae</taxon>
        <taxon>Cryobacterium</taxon>
    </lineage>
</organism>
<evidence type="ECO:0000313" key="4">
    <source>
        <dbReference type="EMBL" id="TFD67989.1"/>
    </source>
</evidence>
<accession>A0A4R9AQZ8</accession>
<dbReference type="GO" id="GO:0016887">
    <property type="term" value="F:ATP hydrolysis activity"/>
    <property type="evidence" value="ECO:0007669"/>
    <property type="project" value="InterPro"/>
</dbReference>
<keyword evidence="4" id="KW-0540">Nuclease</keyword>
<feature type="domain" description="ATPase AAA-type core" evidence="2">
    <location>
        <begin position="257"/>
        <end position="332"/>
    </location>
</feature>
<dbReference type="InterPro" id="IPR041685">
    <property type="entry name" value="AAA_GajA/Old/RecF-like"/>
</dbReference>
<protein>
    <submittedName>
        <fullName evidence="4">ATP-dependent endonuclease</fullName>
    </submittedName>
</protein>
<comment type="caution">
    <text evidence="4">The sequence shown here is derived from an EMBL/GenBank/DDBJ whole genome shotgun (WGS) entry which is preliminary data.</text>
</comment>
<dbReference type="PANTHER" id="PTHR43581">
    <property type="entry name" value="ATP/GTP PHOSPHATASE"/>
    <property type="match status" value="1"/>
</dbReference>
<dbReference type="PANTHER" id="PTHR43581:SF4">
    <property type="entry name" value="ATP_GTP PHOSPHATASE"/>
    <property type="match status" value="1"/>
</dbReference>
<dbReference type="GO" id="GO:0004519">
    <property type="term" value="F:endonuclease activity"/>
    <property type="evidence" value="ECO:0007669"/>
    <property type="project" value="UniProtKB-KW"/>
</dbReference>
<dbReference type="RefSeq" id="WP_134554878.1">
    <property type="nucleotide sequence ID" value="NZ_SOHK01000007.1"/>
</dbReference>
<dbReference type="Pfam" id="PF20469">
    <property type="entry name" value="OLD-like_TOPRIM"/>
    <property type="match status" value="1"/>
</dbReference>
<dbReference type="OrthoDB" id="3237462at2"/>
<dbReference type="Pfam" id="PF13175">
    <property type="entry name" value="AAA_15"/>
    <property type="match status" value="1"/>
</dbReference>
<proteinExistence type="predicted"/>
<evidence type="ECO:0000259" key="2">
    <source>
        <dbReference type="Pfam" id="PF13304"/>
    </source>
</evidence>
<dbReference type="GO" id="GO:0005524">
    <property type="term" value="F:ATP binding"/>
    <property type="evidence" value="ECO:0007669"/>
    <property type="project" value="InterPro"/>
</dbReference>
<evidence type="ECO:0000259" key="1">
    <source>
        <dbReference type="Pfam" id="PF13175"/>
    </source>
</evidence>
<dbReference type="AlphaFoldDB" id="A0A4R9AQZ8"/>
<dbReference type="Gene3D" id="3.40.50.300">
    <property type="entry name" value="P-loop containing nucleotide triphosphate hydrolases"/>
    <property type="match status" value="2"/>
</dbReference>
<dbReference type="Pfam" id="PF13304">
    <property type="entry name" value="AAA_21"/>
    <property type="match status" value="1"/>
</dbReference>
<feature type="domain" description="Endonuclease GajA/Old nuclease/RecF-like AAA" evidence="1">
    <location>
        <begin position="1"/>
        <end position="97"/>
    </location>
</feature>
<dbReference type="Proteomes" id="UP000298154">
    <property type="component" value="Unassembled WGS sequence"/>
</dbReference>
<dbReference type="CDD" id="cd01026">
    <property type="entry name" value="TOPRIM_OLD"/>
    <property type="match status" value="1"/>
</dbReference>